<proteinExistence type="predicted"/>
<feature type="compositionally biased region" description="Basic and acidic residues" evidence="2">
    <location>
        <begin position="213"/>
        <end position="224"/>
    </location>
</feature>
<evidence type="ECO:0000256" key="1">
    <source>
        <dbReference type="SAM" id="Coils"/>
    </source>
</evidence>
<reference evidence="3" key="1">
    <citation type="submission" date="2021-01" db="EMBL/GenBank/DDBJ databases">
        <authorList>
            <person name="Corre E."/>
            <person name="Pelletier E."/>
            <person name="Niang G."/>
            <person name="Scheremetjew M."/>
            <person name="Finn R."/>
            <person name="Kale V."/>
            <person name="Holt S."/>
            <person name="Cochrane G."/>
            <person name="Meng A."/>
            <person name="Brown T."/>
            <person name="Cohen L."/>
        </authorList>
    </citation>
    <scope>NUCLEOTIDE SEQUENCE</scope>
    <source>
        <strain evidence="3">CCMP443</strain>
    </source>
</reference>
<feature type="compositionally biased region" description="Basic and acidic residues" evidence="2">
    <location>
        <begin position="57"/>
        <end position="73"/>
    </location>
</feature>
<evidence type="ECO:0000313" key="3">
    <source>
        <dbReference type="EMBL" id="CAD8805206.1"/>
    </source>
</evidence>
<organism evidence="3">
    <name type="scientific">Hemiselmis tepida</name>
    <dbReference type="NCBI Taxonomy" id="464990"/>
    <lineage>
        <taxon>Eukaryota</taxon>
        <taxon>Cryptophyceae</taxon>
        <taxon>Cryptomonadales</taxon>
        <taxon>Hemiselmidaceae</taxon>
        <taxon>Hemiselmis</taxon>
    </lineage>
</organism>
<keyword evidence="1" id="KW-0175">Coiled coil</keyword>
<dbReference type="EMBL" id="HBFN01032610">
    <property type="protein sequence ID" value="CAD8805206.1"/>
    <property type="molecule type" value="Transcribed_RNA"/>
</dbReference>
<accession>A0A7S0WBM1</accession>
<sequence>MAAAKEEKGVSLFTAEDSGTFEAVSAQREGDGHETARSHDQEGGPARYKEPGLTTPEVRETAKALRVARDLRKSSAMAEKTNKNREEYKKQLEDEVERKFKSRELRKKEMLLKWSKKLDRSSFLVDQVAESERIDEEQRVKLEEEAKRAKLFEERKQRIKTEIILKALAETNDLDQLRQEKRLIVEEERRLKVAAGQTHKKDCIAEKEEKMKTMQEERRRRNEQHLMQQKNRLAMQQMEEEKRREAILMKMQMKYGGSIPGEPNLT</sequence>
<feature type="region of interest" description="Disordered" evidence="2">
    <location>
        <begin position="1"/>
        <end position="88"/>
    </location>
</feature>
<feature type="region of interest" description="Disordered" evidence="2">
    <location>
        <begin position="213"/>
        <end position="240"/>
    </location>
</feature>
<name>A0A7S0WBM1_9CRYP</name>
<feature type="coiled-coil region" evidence="1">
    <location>
        <begin position="134"/>
        <end position="162"/>
    </location>
</feature>
<evidence type="ECO:0008006" key="4">
    <source>
        <dbReference type="Google" id="ProtNLM"/>
    </source>
</evidence>
<gene>
    <name evidence="3" type="ORF">HTEP1355_LOCUS18885</name>
</gene>
<protein>
    <recommendedName>
        <fullName evidence="4">Trichohyalin-plectin-homology domain-containing protein</fullName>
    </recommendedName>
</protein>
<dbReference type="AlphaFoldDB" id="A0A7S0WBM1"/>
<evidence type="ECO:0000256" key="2">
    <source>
        <dbReference type="SAM" id="MobiDB-lite"/>
    </source>
</evidence>
<feature type="compositionally biased region" description="Basic and acidic residues" evidence="2">
    <location>
        <begin position="28"/>
        <end position="50"/>
    </location>
</feature>